<dbReference type="PANTHER" id="PTHR43741">
    <property type="entry name" value="FMN-DEPENDENT NADH-AZOREDUCTASE 1"/>
    <property type="match status" value="1"/>
</dbReference>
<comment type="caution">
    <text evidence="6">Lacks conserved residue(s) required for the propagation of feature annotation.</text>
</comment>
<dbReference type="RefSeq" id="WP_041518850.1">
    <property type="nucleotide sequence ID" value="NZ_JPRK01000013.1"/>
</dbReference>
<dbReference type="Gene3D" id="3.40.50.360">
    <property type="match status" value="1"/>
</dbReference>
<keyword evidence="2 6" id="KW-0288">FMN</keyword>
<name>A0A0D0ET87_9FLAO</name>
<dbReference type="Proteomes" id="UP000032061">
    <property type="component" value="Unassembled WGS sequence"/>
</dbReference>
<dbReference type="InterPro" id="IPR023048">
    <property type="entry name" value="NADH:quinone_OxRdtase_FMN_depd"/>
</dbReference>
<reference evidence="9 11" key="2">
    <citation type="submission" date="2016-11" db="EMBL/GenBank/DDBJ databases">
        <title>Whole genomes of Flavobacteriaceae.</title>
        <authorList>
            <person name="Stine C."/>
            <person name="Li C."/>
            <person name="Tadesse D."/>
        </authorList>
    </citation>
    <scope>NUCLEOTIDE SEQUENCE [LARGE SCALE GENOMIC DNA]</scope>
    <source>
        <strain evidence="9 11">ATCC 51468</strain>
    </source>
</reference>
<dbReference type="AlphaFoldDB" id="A0A0D0ET87"/>
<dbReference type="EMBL" id="JPRK01000013">
    <property type="protein sequence ID" value="KIO51723.1"/>
    <property type="molecule type" value="Genomic_DNA"/>
</dbReference>
<dbReference type="InterPro" id="IPR050104">
    <property type="entry name" value="FMN-dep_NADH:Q_OxRdtase_AzoR1"/>
</dbReference>
<keyword evidence="3 6" id="KW-0560">Oxidoreductase</keyword>
<evidence type="ECO:0000313" key="11">
    <source>
        <dbReference type="Proteomes" id="UP000198302"/>
    </source>
</evidence>
<evidence type="ECO:0000256" key="6">
    <source>
        <dbReference type="HAMAP-Rule" id="MF_01216"/>
    </source>
</evidence>
<evidence type="ECO:0000313" key="9">
    <source>
        <dbReference type="EMBL" id="OXA91755.1"/>
    </source>
</evidence>
<keyword evidence="4 6" id="KW-0520">NAD</keyword>
<dbReference type="PANTHER" id="PTHR43741:SF4">
    <property type="entry name" value="FMN-DEPENDENT NADH:QUINONE OXIDOREDUCTASE"/>
    <property type="match status" value="1"/>
</dbReference>
<dbReference type="EC" id="1.6.5.-" evidence="6"/>
<dbReference type="SUPFAM" id="SSF52218">
    <property type="entry name" value="Flavoproteins"/>
    <property type="match status" value="1"/>
</dbReference>
<evidence type="ECO:0000256" key="5">
    <source>
        <dbReference type="ARBA" id="ARBA00048542"/>
    </source>
</evidence>
<comment type="cofactor">
    <cofactor evidence="6">
        <name>FMN</name>
        <dbReference type="ChEBI" id="CHEBI:58210"/>
    </cofactor>
    <text evidence="6">Binds 1 FMN per subunit.</text>
</comment>
<comment type="catalytic activity">
    <reaction evidence="5">
        <text>N,N-dimethyl-1,4-phenylenediamine + anthranilate + 2 NAD(+) = 2-(4-dimethylaminophenyl)diazenylbenzoate + 2 NADH + 2 H(+)</text>
        <dbReference type="Rhea" id="RHEA:55872"/>
        <dbReference type="ChEBI" id="CHEBI:15378"/>
        <dbReference type="ChEBI" id="CHEBI:15783"/>
        <dbReference type="ChEBI" id="CHEBI:16567"/>
        <dbReference type="ChEBI" id="CHEBI:57540"/>
        <dbReference type="ChEBI" id="CHEBI:57945"/>
        <dbReference type="ChEBI" id="CHEBI:71579"/>
        <dbReference type="EC" id="1.7.1.17"/>
    </reaction>
    <physiologicalReaction direction="right-to-left" evidence="5">
        <dbReference type="Rhea" id="RHEA:55874"/>
    </physiologicalReaction>
</comment>
<dbReference type="EMBL" id="MUGX01000002">
    <property type="protein sequence ID" value="OXA91755.1"/>
    <property type="molecule type" value="Genomic_DNA"/>
</dbReference>
<dbReference type="InterPro" id="IPR029039">
    <property type="entry name" value="Flavoprotein-like_sf"/>
</dbReference>
<protein>
    <recommendedName>
        <fullName evidence="6">FMN dependent NADH:quinone oxidoreductase</fullName>
        <ecNumber evidence="6">1.6.5.-</ecNumber>
    </recommendedName>
    <alternativeName>
        <fullName evidence="6">Azo-dye reductase</fullName>
    </alternativeName>
    <alternativeName>
        <fullName evidence="6">FMN-dependent NADH-azo compound oxidoreductase</fullName>
    </alternativeName>
    <alternativeName>
        <fullName evidence="6">FMN-dependent NADH-azoreductase</fullName>
        <ecNumber evidence="6">1.7.1.17</ecNumber>
    </alternativeName>
</protein>
<comment type="function">
    <text evidence="6">Also exhibits azoreductase activity. Catalyzes the reductive cleavage of the azo bond in aromatic azo compounds to the corresponding amines.</text>
</comment>
<comment type="caution">
    <text evidence="8">The sequence shown here is derived from an EMBL/GenBank/DDBJ whole genome shotgun (WGS) entry which is preliminary data.</text>
</comment>
<comment type="function">
    <text evidence="6">Quinone reductase that provides resistance to thiol-specific stress caused by electrophilic quinones.</text>
</comment>
<organism evidence="8 10">
    <name type="scientific">Flavobacterium hibernum</name>
    <dbReference type="NCBI Taxonomy" id="37752"/>
    <lineage>
        <taxon>Bacteria</taxon>
        <taxon>Pseudomonadati</taxon>
        <taxon>Bacteroidota</taxon>
        <taxon>Flavobacteriia</taxon>
        <taxon>Flavobacteriales</taxon>
        <taxon>Flavobacteriaceae</taxon>
        <taxon>Flavobacterium</taxon>
    </lineage>
</organism>
<feature type="binding site" evidence="6">
    <location>
        <begin position="17"/>
        <end position="19"/>
    </location>
    <ligand>
        <name>FMN</name>
        <dbReference type="ChEBI" id="CHEBI:58210"/>
    </ligand>
</feature>
<feature type="binding site" evidence="6">
    <location>
        <position position="11"/>
    </location>
    <ligand>
        <name>FMN</name>
        <dbReference type="ChEBI" id="CHEBI:58210"/>
    </ligand>
</feature>
<dbReference type="HAMAP" id="MF_01216">
    <property type="entry name" value="Azoreductase_type1"/>
    <property type="match status" value="1"/>
</dbReference>
<dbReference type="OrthoDB" id="9805013at2"/>
<comment type="similarity">
    <text evidence="6">Belongs to the azoreductase type 1 family.</text>
</comment>
<evidence type="ECO:0000256" key="2">
    <source>
        <dbReference type="ARBA" id="ARBA00022643"/>
    </source>
</evidence>
<dbReference type="GO" id="GO:0009055">
    <property type="term" value="F:electron transfer activity"/>
    <property type="evidence" value="ECO:0007669"/>
    <property type="project" value="UniProtKB-UniRule"/>
</dbReference>
<comment type="subunit">
    <text evidence="6">Homodimer.</text>
</comment>
<feature type="domain" description="Flavodoxin-like fold" evidence="7">
    <location>
        <begin position="3"/>
        <end position="200"/>
    </location>
</feature>
<keyword evidence="11" id="KW-1185">Reference proteome</keyword>
<evidence type="ECO:0000313" key="8">
    <source>
        <dbReference type="EMBL" id="KIO51723.1"/>
    </source>
</evidence>
<dbReference type="GO" id="GO:0010181">
    <property type="term" value="F:FMN binding"/>
    <property type="evidence" value="ECO:0007669"/>
    <property type="project" value="UniProtKB-UniRule"/>
</dbReference>
<evidence type="ECO:0000256" key="3">
    <source>
        <dbReference type="ARBA" id="ARBA00023002"/>
    </source>
</evidence>
<proteinExistence type="inferred from homology"/>
<keyword evidence="1 6" id="KW-0285">Flavoprotein</keyword>
<dbReference type="Pfam" id="PF02525">
    <property type="entry name" value="Flavodoxin_2"/>
    <property type="match status" value="1"/>
</dbReference>
<evidence type="ECO:0000259" key="7">
    <source>
        <dbReference type="Pfam" id="PF02525"/>
    </source>
</evidence>
<dbReference type="Proteomes" id="UP000198302">
    <property type="component" value="Unassembled WGS sequence"/>
</dbReference>
<dbReference type="EC" id="1.7.1.17" evidence="6"/>
<gene>
    <name evidence="6" type="primary">azoR</name>
    <name evidence="9" type="ORF">B0A73_00520</name>
    <name evidence="8" type="ORF">IW18_15745</name>
</gene>
<comment type="catalytic activity">
    <reaction evidence="6">
        <text>2 a quinone + NADH + H(+) = 2 a 1,4-benzosemiquinone + NAD(+)</text>
        <dbReference type="Rhea" id="RHEA:65952"/>
        <dbReference type="ChEBI" id="CHEBI:15378"/>
        <dbReference type="ChEBI" id="CHEBI:57540"/>
        <dbReference type="ChEBI" id="CHEBI:57945"/>
        <dbReference type="ChEBI" id="CHEBI:132124"/>
        <dbReference type="ChEBI" id="CHEBI:134225"/>
    </reaction>
</comment>
<dbReference type="GO" id="GO:0016655">
    <property type="term" value="F:oxidoreductase activity, acting on NAD(P)H, quinone or similar compound as acceptor"/>
    <property type="evidence" value="ECO:0007669"/>
    <property type="project" value="InterPro"/>
</dbReference>
<dbReference type="InterPro" id="IPR003680">
    <property type="entry name" value="Flavodoxin_fold"/>
</dbReference>
<evidence type="ECO:0000256" key="1">
    <source>
        <dbReference type="ARBA" id="ARBA00022630"/>
    </source>
</evidence>
<dbReference type="STRING" id="37752.IW18_15745"/>
<accession>A0A0D0ET87</accession>
<evidence type="ECO:0000313" key="10">
    <source>
        <dbReference type="Proteomes" id="UP000032061"/>
    </source>
</evidence>
<evidence type="ECO:0000256" key="4">
    <source>
        <dbReference type="ARBA" id="ARBA00023027"/>
    </source>
</evidence>
<sequence>MSKKILNIVTSIKGDASFSNKLSNAILEKLKGEYDTIELQTLDLSKTPLPYLSEVNVSAFYTPEEQQTDAQKETLKHSDEATKDLIEADIVVIGVPLYNFGIPAVLKGWIDQVARAGKTFSYDENGPKGLLKDKKVFLSIASGAIFSEGPYKSYDFSESYLRAVLGFLGITDITTFRVEGTAIPDFADNALPKALSAVEEFAF</sequence>
<reference evidence="8 10" key="1">
    <citation type="submission" date="2015-01" db="EMBL/GenBank/DDBJ databases">
        <title>Genome of Flavobacterium hibernum DSM 12611.</title>
        <authorList>
            <person name="Stropko S.J."/>
            <person name="Pipes S.E."/>
            <person name="Newman J.D."/>
        </authorList>
    </citation>
    <scope>NUCLEOTIDE SEQUENCE [LARGE SCALE GENOMIC DNA]</scope>
    <source>
        <strain evidence="8 10">DSM 12611</strain>
    </source>
</reference>
<dbReference type="GO" id="GO:0016652">
    <property type="term" value="F:oxidoreductase activity, acting on NAD(P)H as acceptor"/>
    <property type="evidence" value="ECO:0007669"/>
    <property type="project" value="UniProtKB-UniRule"/>
</dbReference>